<protein>
    <submittedName>
        <fullName evidence="1">Uncharacterized protein</fullName>
    </submittedName>
</protein>
<gene>
    <name evidence="1" type="ORF">G2W53_012727</name>
</gene>
<dbReference type="AlphaFoldDB" id="A0A834TYK0"/>
<accession>A0A834TYK0</accession>
<name>A0A834TYK0_9FABA</name>
<keyword evidence="2" id="KW-1185">Reference proteome</keyword>
<dbReference type="Proteomes" id="UP000634136">
    <property type="component" value="Unassembled WGS sequence"/>
</dbReference>
<organism evidence="1 2">
    <name type="scientific">Senna tora</name>
    <dbReference type="NCBI Taxonomy" id="362788"/>
    <lineage>
        <taxon>Eukaryota</taxon>
        <taxon>Viridiplantae</taxon>
        <taxon>Streptophyta</taxon>
        <taxon>Embryophyta</taxon>
        <taxon>Tracheophyta</taxon>
        <taxon>Spermatophyta</taxon>
        <taxon>Magnoliopsida</taxon>
        <taxon>eudicotyledons</taxon>
        <taxon>Gunneridae</taxon>
        <taxon>Pentapetalae</taxon>
        <taxon>rosids</taxon>
        <taxon>fabids</taxon>
        <taxon>Fabales</taxon>
        <taxon>Fabaceae</taxon>
        <taxon>Caesalpinioideae</taxon>
        <taxon>Cassia clade</taxon>
        <taxon>Senna</taxon>
    </lineage>
</organism>
<dbReference type="EMBL" id="JAAIUW010000005">
    <property type="protein sequence ID" value="KAF7830394.1"/>
    <property type="molecule type" value="Genomic_DNA"/>
</dbReference>
<evidence type="ECO:0000313" key="2">
    <source>
        <dbReference type="Proteomes" id="UP000634136"/>
    </source>
</evidence>
<evidence type="ECO:0000313" key="1">
    <source>
        <dbReference type="EMBL" id="KAF7830394.1"/>
    </source>
</evidence>
<reference evidence="1" key="1">
    <citation type="submission" date="2020-09" db="EMBL/GenBank/DDBJ databases">
        <title>Genome-Enabled Discovery of Anthraquinone Biosynthesis in Senna tora.</title>
        <authorList>
            <person name="Kang S.-H."/>
            <person name="Pandey R.P."/>
            <person name="Lee C.-M."/>
            <person name="Sim J.-S."/>
            <person name="Jeong J.-T."/>
            <person name="Choi B.-S."/>
            <person name="Jung M."/>
            <person name="Ginzburg D."/>
            <person name="Zhao K."/>
            <person name="Won S.Y."/>
            <person name="Oh T.-J."/>
            <person name="Yu Y."/>
            <person name="Kim N.-H."/>
            <person name="Lee O.R."/>
            <person name="Lee T.-H."/>
            <person name="Bashyal P."/>
            <person name="Kim T.-S."/>
            <person name="Lee W.-H."/>
            <person name="Kawkins C."/>
            <person name="Kim C.-K."/>
            <person name="Kim J.S."/>
            <person name="Ahn B.O."/>
            <person name="Rhee S.Y."/>
            <person name="Sohng J.K."/>
        </authorList>
    </citation>
    <scope>NUCLEOTIDE SEQUENCE</scope>
    <source>
        <tissue evidence="1">Leaf</tissue>
    </source>
</reference>
<proteinExistence type="predicted"/>
<comment type="caution">
    <text evidence="1">The sequence shown here is derived from an EMBL/GenBank/DDBJ whole genome shotgun (WGS) entry which is preliminary data.</text>
</comment>
<sequence length="67" mass="7568">MWADKGSWDRLLAATQRHDVTAHSLSSDCFYTLHATCTTPQASNQIHVATWVSPKVKYTDAKVIRLH</sequence>